<evidence type="ECO:0000313" key="2">
    <source>
        <dbReference type="EMBL" id="CAK0901034.1"/>
    </source>
</evidence>
<gene>
    <name evidence="2" type="ORF">PCOR1329_LOCUS78133</name>
</gene>
<protein>
    <submittedName>
        <fullName evidence="2">Uncharacterized protein</fullName>
    </submittedName>
</protein>
<feature type="non-terminal residue" evidence="2">
    <location>
        <position position="190"/>
    </location>
</feature>
<sequence length="190" mass="20545">ALNVEDEWLEPAATKGAEREPSERHYSAYPTRAKFGPRRGEAPIVDVEPDGLVTFKALGPATDTGGRKGKFGRAGSDAMFEVVHLGAELEGERTRMGIAFDDPTEAPLMHFCPVGTDHSECLHGQEGSGSKLYDAAIILAGRWRYSKPPFMGHAGEDASRAKVNKAINVARAKAKAKERPSSATKPRPYL</sequence>
<name>A0ABN9XMC7_9DINO</name>
<evidence type="ECO:0000313" key="3">
    <source>
        <dbReference type="Proteomes" id="UP001189429"/>
    </source>
</evidence>
<organism evidence="2 3">
    <name type="scientific">Prorocentrum cordatum</name>
    <dbReference type="NCBI Taxonomy" id="2364126"/>
    <lineage>
        <taxon>Eukaryota</taxon>
        <taxon>Sar</taxon>
        <taxon>Alveolata</taxon>
        <taxon>Dinophyceae</taxon>
        <taxon>Prorocentrales</taxon>
        <taxon>Prorocentraceae</taxon>
        <taxon>Prorocentrum</taxon>
    </lineage>
</organism>
<feature type="region of interest" description="Disordered" evidence="1">
    <location>
        <begin position="1"/>
        <end position="43"/>
    </location>
</feature>
<comment type="caution">
    <text evidence="2">The sequence shown here is derived from an EMBL/GenBank/DDBJ whole genome shotgun (WGS) entry which is preliminary data.</text>
</comment>
<evidence type="ECO:0000256" key="1">
    <source>
        <dbReference type="SAM" id="MobiDB-lite"/>
    </source>
</evidence>
<feature type="compositionally biased region" description="Basic and acidic residues" evidence="1">
    <location>
        <begin position="16"/>
        <end position="26"/>
    </location>
</feature>
<reference evidence="2" key="1">
    <citation type="submission" date="2023-10" db="EMBL/GenBank/DDBJ databases">
        <authorList>
            <person name="Chen Y."/>
            <person name="Shah S."/>
            <person name="Dougan E. K."/>
            <person name="Thang M."/>
            <person name="Chan C."/>
        </authorList>
    </citation>
    <scope>NUCLEOTIDE SEQUENCE [LARGE SCALE GENOMIC DNA]</scope>
</reference>
<accession>A0ABN9XMC7</accession>
<feature type="non-terminal residue" evidence="2">
    <location>
        <position position="1"/>
    </location>
</feature>
<dbReference type="Proteomes" id="UP001189429">
    <property type="component" value="Unassembled WGS sequence"/>
</dbReference>
<proteinExistence type="predicted"/>
<keyword evidence="3" id="KW-1185">Reference proteome</keyword>
<dbReference type="EMBL" id="CAUYUJ010020867">
    <property type="protein sequence ID" value="CAK0901034.1"/>
    <property type="molecule type" value="Genomic_DNA"/>
</dbReference>